<comment type="subcellular location">
    <subcellularLocation>
        <location evidence="1">Cell projection</location>
        <location evidence="1">Cilium</location>
    </subcellularLocation>
    <subcellularLocation>
        <location evidence="2">Cytoplasm</location>
        <location evidence="2">Cytoskeleton</location>
    </subcellularLocation>
</comment>
<evidence type="ECO:0000256" key="6">
    <source>
        <dbReference type="ARBA" id="ARBA00023054"/>
    </source>
</evidence>
<reference evidence="11" key="1">
    <citation type="submission" date="2019-09" db="EMBL/GenBank/DDBJ databases">
        <title>Bird 10,000 Genomes (B10K) Project - Family phase.</title>
        <authorList>
            <person name="Zhang G."/>
        </authorList>
    </citation>
    <scope>NUCLEOTIDE SEQUENCE</scope>
    <source>
        <strain evidence="11">B10K-CU-031-38</strain>
    </source>
</reference>
<keyword evidence="12" id="KW-1185">Reference proteome</keyword>
<evidence type="ECO:0000256" key="9">
    <source>
        <dbReference type="SAM" id="Coils"/>
    </source>
</evidence>
<evidence type="ECO:0000313" key="11">
    <source>
        <dbReference type="EMBL" id="NXC68818.1"/>
    </source>
</evidence>
<protein>
    <submittedName>
        <fullName evidence="11">CFA44 protein</fullName>
    </submittedName>
</protein>
<sequence>MQNGALRVYPLQDKDLSVNTLKEYWSFNVHDNDYGQIRGICSSYDDRFLITCGGDGNIFTFNILSPEDVHEELKAKIPSPRSGLEKEKATEDIEDPHAYNIEEVKQKKEYERIMKEAEEKKKKKREKLIALRHEFLLLLQKNQELPKHMQLHKEQFEMDHRIFEELERQTAQRIQLVQKELAWEHEKHLIGLQKLQNQFRDSLEFDTVVVHAIQSDHQISTYRLLAMSEKYYQDKEHPSWKRTVLKQAQKEAEKRDIIRETGHTDAERIFEGEAEELKTSEVRKPTTRYIESKHEQIRRLVEKSDKMKAKIMKRKAEWDELYKSKPSDDYENPKAVEDIREAQENMGCYKLKTDPNYRVPEHKRMNTEKKVMQLASLEALIHKKKVNMNKEIMSLRDLKVSIIDKIKGLVQELKSIQTALDLSERLPLPLIPQLYPDEVPEKKFEYDNDILLKFKEEQEAKAKLQEQLEGSPSSHAFRHGFLRAPSIKEIGPMAQAAGARPMEIASSVVTEQRKVFEIEKAEPTEMELEILKREKIKNLYLQETLIKKINALVINFDAELRFLRHKKLKLDVQMKSADLRYITCYEELLILKDLEKHENLLQGHVNTLISEQDAIKSELNSYLAELEDRKCEIVKLQECERALYANFQASLGENNEFAHFLTKVLQKKIKCVEKKEVRREADEDDENEEENDEESSLGTNEEKSGSEDEVFDDSVCPNNCNEALFRNTIQLRQKRLDIEKALTEEKKVAGTLRKKYNALDKKAKVVAISLDTAKRELETFQWEKQQRLNELYVVVPLKLHQVEYLVNGEMPSDFSQALVFTNQSLEYLQKRIVDLHNEKIMQREIYKQAQEQHKQLVQDKKEMEIQIRWLEEKCNHLMMKKFGRLVDFEAVQAHSENIRMEELEVQIMEKEYAHSQELKEWEERILDLQQQLMKLTKENTSKLQQLNRFCLEKQQLETKLALLKNDLGVEFQDPQTTDVKEKARLESQLKHMAHDTALLREEISLLRRKDGCSREHALLSRKDRCRFLQPLSPQDSETPTETFPVLTP</sequence>
<accession>A0A851PJT7</accession>
<dbReference type="PANTHER" id="PTHR14885:SF3">
    <property type="entry name" value="CILIA- AND FLAGELLA-ASSOCIATED PROTEIN 44"/>
    <property type="match status" value="1"/>
</dbReference>
<feature type="compositionally biased region" description="Acidic residues" evidence="10">
    <location>
        <begin position="682"/>
        <end position="695"/>
    </location>
</feature>
<feature type="coiled-coil region" evidence="9">
    <location>
        <begin position="846"/>
        <end position="966"/>
    </location>
</feature>
<dbReference type="EMBL" id="WBMU01000808">
    <property type="protein sequence ID" value="NXC68818.1"/>
    <property type="molecule type" value="Genomic_DNA"/>
</dbReference>
<keyword evidence="3" id="KW-0963">Cytoplasm</keyword>
<feature type="coiled-coil region" evidence="9">
    <location>
        <begin position="100"/>
        <end position="134"/>
    </location>
</feature>
<dbReference type="InterPro" id="IPR036322">
    <property type="entry name" value="WD40_repeat_dom_sf"/>
</dbReference>
<evidence type="ECO:0000256" key="2">
    <source>
        <dbReference type="ARBA" id="ARBA00004245"/>
    </source>
</evidence>
<dbReference type="SUPFAM" id="SSF50978">
    <property type="entry name" value="WD40 repeat-like"/>
    <property type="match status" value="1"/>
</dbReference>
<feature type="non-terminal residue" evidence="11">
    <location>
        <position position="1048"/>
    </location>
</feature>
<gene>
    <name evidence="11" type="primary">Cfap44</name>
    <name evidence="11" type="ORF">ANHANH_R10673</name>
</gene>
<keyword evidence="4" id="KW-0853">WD repeat</keyword>
<organism evidence="11 12">
    <name type="scientific">Anhinga anhinga</name>
    <name type="common">Anhinga</name>
    <name type="synonym">Plotus anhinga</name>
    <dbReference type="NCBI Taxonomy" id="56067"/>
    <lineage>
        <taxon>Eukaryota</taxon>
        <taxon>Metazoa</taxon>
        <taxon>Chordata</taxon>
        <taxon>Craniata</taxon>
        <taxon>Vertebrata</taxon>
        <taxon>Euteleostomi</taxon>
        <taxon>Archelosauria</taxon>
        <taxon>Archosauria</taxon>
        <taxon>Dinosauria</taxon>
        <taxon>Saurischia</taxon>
        <taxon>Theropoda</taxon>
        <taxon>Coelurosauria</taxon>
        <taxon>Aves</taxon>
        <taxon>Neognathae</taxon>
        <taxon>Neoaves</taxon>
        <taxon>Aequornithes</taxon>
        <taxon>Suliformes</taxon>
        <taxon>Anhingidae</taxon>
        <taxon>Anhinga</taxon>
    </lineage>
</organism>
<evidence type="ECO:0000256" key="10">
    <source>
        <dbReference type="SAM" id="MobiDB-lite"/>
    </source>
</evidence>
<keyword evidence="8" id="KW-0966">Cell projection</keyword>
<evidence type="ECO:0000256" key="5">
    <source>
        <dbReference type="ARBA" id="ARBA00022737"/>
    </source>
</evidence>
<keyword evidence="6 9" id="KW-0175">Coiled coil</keyword>
<proteinExistence type="predicted"/>
<dbReference type="GO" id="GO:0005856">
    <property type="term" value="C:cytoskeleton"/>
    <property type="evidence" value="ECO:0007669"/>
    <property type="project" value="UniProtKB-SubCell"/>
</dbReference>
<evidence type="ECO:0000256" key="4">
    <source>
        <dbReference type="ARBA" id="ARBA00022574"/>
    </source>
</evidence>
<comment type="caution">
    <text evidence="11">The sequence shown here is derived from an EMBL/GenBank/DDBJ whole genome shotgun (WGS) entry which is preliminary data.</text>
</comment>
<keyword evidence="7" id="KW-0206">Cytoskeleton</keyword>
<dbReference type="PANTHER" id="PTHR14885">
    <property type="entry name" value="CILIA- AND FLAGELLA-ASSOCIATED PROTEIN 43-RELATED"/>
    <property type="match status" value="1"/>
</dbReference>
<dbReference type="AlphaFoldDB" id="A0A851PJT7"/>
<evidence type="ECO:0000256" key="8">
    <source>
        <dbReference type="ARBA" id="ARBA00023273"/>
    </source>
</evidence>
<evidence type="ECO:0000256" key="3">
    <source>
        <dbReference type="ARBA" id="ARBA00022490"/>
    </source>
</evidence>
<keyword evidence="5" id="KW-0677">Repeat</keyword>
<dbReference type="GO" id="GO:0005929">
    <property type="term" value="C:cilium"/>
    <property type="evidence" value="ECO:0007669"/>
    <property type="project" value="UniProtKB-SubCell"/>
</dbReference>
<feature type="region of interest" description="Disordered" evidence="10">
    <location>
        <begin position="678"/>
        <end position="711"/>
    </location>
</feature>
<evidence type="ECO:0000256" key="7">
    <source>
        <dbReference type="ARBA" id="ARBA00023212"/>
    </source>
</evidence>
<name>A0A851PJT7_ANHAN</name>
<dbReference type="Proteomes" id="UP000657035">
    <property type="component" value="Unassembled WGS sequence"/>
</dbReference>
<feature type="non-terminal residue" evidence="11">
    <location>
        <position position="1"/>
    </location>
</feature>
<dbReference type="OrthoDB" id="1935234at2759"/>
<evidence type="ECO:0000313" key="12">
    <source>
        <dbReference type="Proteomes" id="UP000657035"/>
    </source>
</evidence>
<evidence type="ECO:0000256" key="1">
    <source>
        <dbReference type="ARBA" id="ARBA00004138"/>
    </source>
</evidence>